<reference evidence="3" key="1">
    <citation type="journal article" date="2010" name="Genome Res.">
        <title>Population genomic sequencing of Coccidioides fungi reveals recent hybridization and transposon control.</title>
        <authorList>
            <person name="Neafsey D.E."/>
            <person name="Barker B.M."/>
            <person name="Sharpton T.J."/>
            <person name="Stajich J.E."/>
            <person name="Park D.J."/>
            <person name="Whiston E."/>
            <person name="Hung C.-Y."/>
            <person name="McMahan C."/>
            <person name="White J."/>
            <person name="Sykes S."/>
            <person name="Heiman D."/>
            <person name="Young S."/>
            <person name="Zeng Q."/>
            <person name="Abouelleil A."/>
            <person name="Aftuck L."/>
            <person name="Bessette D."/>
            <person name="Brown A."/>
            <person name="FitzGerald M."/>
            <person name="Lui A."/>
            <person name="Macdonald J.P."/>
            <person name="Priest M."/>
            <person name="Orbach M.J."/>
            <person name="Galgiani J.N."/>
            <person name="Kirkland T.N."/>
            <person name="Cole G.T."/>
            <person name="Birren B.W."/>
            <person name="Henn M.R."/>
            <person name="Taylor J.W."/>
            <person name="Rounsley S.D."/>
        </authorList>
    </citation>
    <scope>NUCLEOTIDE SEQUENCE [LARGE SCALE GENOMIC DNA]</scope>
    <source>
        <strain evidence="3">RMSCC 3703</strain>
    </source>
</reference>
<protein>
    <submittedName>
        <fullName evidence="2">Uncharacterized protein</fullName>
    </submittedName>
</protein>
<gene>
    <name evidence="2" type="ORF">CISG_03071</name>
</gene>
<evidence type="ECO:0000313" key="3">
    <source>
        <dbReference type="Proteomes" id="UP000054559"/>
    </source>
</evidence>
<evidence type="ECO:0000313" key="2">
    <source>
        <dbReference type="EMBL" id="KMU72423.1"/>
    </source>
</evidence>
<dbReference type="OrthoDB" id="4226789at2759"/>
<sequence>MPDTFGGDEDENAPHETLQEQIVEESPPYNTTTSFSERLQVENKAIPTNSHASCRAPPNGLALQGPNSAEGWSKIYENCVERPAVDDELGSTSSGGSNRAQYARTVYETLEQATSSDGTDLRGSTIRFNEAQLAAETVARENLLKMVNDTWGR</sequence>
<proteinExistence type="predicted"/>
<dbReference type="AlphaFoldDB" id="A0A0J8QMI1"/>
<feature type="compositionally biased region" description="Acidic residues" evidence="1">
    <location>
        <begin position="1"/>
        <end position="11"/>
    </location>
</feature>
<accession>A0A0J8QMI1</accession>
<dbReference type="EMBL" id="DS268127">
    <property type="protein sequence ID" value="KMU72423.1"/>
    <property type="molecule type" value="Genomic_DNA"/>
</dbReference>
<dbReference type="Proteomes" id="UP000054559">
    <property type="component" value="Unassembled WGS sequence"/>
</dbReference>
<name>A0A0J8QMI1_COCIT</name>
<evidence type="ECO:0000256" key="1">
    <source>
        <dbReference type="SAM" id="MobiDB-lite"/>
    </source>
</evidence>
<feature type="region of interest" description="Disordered" evidence="1">
    <location>
        <begin position="1"/>
        <end position="32"/>
    </location>
</feature>
<organism evidence="2 3">
    <name type="scientific">Coccidioides immitis RMSCC 3703</name>
    <dbReference type="NCBI Taxonomy" id="454286"/>
    <lineage>
        <taxon>Eukaryota</taxon>
        <taxon>Fungi</taxon>
        <taxon>Dikarya</taxon>
        <taxon>Ascomycota</taxon>
        <taxon>Pezizomycotina</taxon>
        <taxon>Eurotiomycetes</taxon>
        <taxon>Eurotiomycetidae</taxon>
        <taxon>Onygenales</taxon>
        <taxon>Onygenaceae</taxon>
        <taxon>Coccidioides</taxon>
    </lineage>
</organism>